<organism evidence="2 3">
    <name type="scientific">Castilleja foliolosa</name>
    <dbReference type="NCBI Taxonomy" id="1961234"/>
    <lineage>
        <taxon>Eukaryota</taxon>
        <taxon>Viridiplantae</taxon>
        <taxon>Streptophyta</taxon>
        <taxon>Embryophyta</taxon>
        <taxon>Tracheophyta</taxon>
        <taxon>Spermatophyta</taxon>
        <taxon>Magnoliopsida</taxon>
        <taxon>eudicotyledons</taxon>
        <taxon>Gunneridae</taxon>
        <taxon>Pentapetalae</taxon>
        <taxon>asterids</taxon>
        <taxon>lamiids</taxon>
        <taxon>Lamiales</taxon>
        <taxon>Orobanchaceae</taxon>
        <taxon>Pedicularideae</taxon>
        <taxon>Castillejinae</taxon>
        <taxon>Castilleja</taxon>
    </lineage>
</organism>
<keyword evidence="3" id="KW-1185">Reference proteome</keyword>
<evidence type="ECO:0000313" key="2">
    <source>
        <dbReference type="EMBL" id="KAL3617570.1"/>
    </source>
</evidence>
<dbReference type="AlphaFoldDB" id="A0ABD3BJH4"/>
<proteinExistence type="predicted"/>
<gene>
    <name evidence="2" type="ORF">CASFOL_037891</name>
</gene>
<dbReference type="Proteomes" id="UP001632038">
    <property type="component" value="Unassembled WGS sequence"/>
</dbReference>
<evidence type="ECO:0000256" key="1">
    <source>
        <dbReference type="SAM" id="MobiDB-lite"/>
    </source>
</evidence>
<dbReference type="EMBL" id="JAVIJP010000081">
    <property type="protein sequence ID" value="KAL3617570.1"/>
    <property type="molecule type" value="Genomic_DNA"/>
</dbReference>
<feature type="compositionally biased region" description="Basic and acidic residues" evidence="1">
    <location>
        <begin position="13"/>
        <end position="39"/>
    </location>
</feature>
<sequence length="39" mass="4375">MKTRARSKGATTKTKEALKPVVDDRKAGKREAAPKDMFR</sequence>
<protein>
    <submittedName>
        <fullName evidence="2">Uncharacterized protein</fullName>
    </submittedName>
</protein>
<evidence type="ECO:0000313" key="3">
    <source>
        <dbReference type="Proteomes" id="UP001632038"/>
    </source>
</evidence>
<reference evidence="3" key="1">
    <citation type="journal article" date="2024" name="IScience">
        <title>Strigolactones Initiate the Formation of Haustorium-like Structures in Castilleja.</title>
        <authorList>
            <person name="Buerger M."/>
            <person name="Peterson D."/>
            <person name="Chory J."/>
        </authorList>
    </citation>
    <scope>NUCLEOTIDE SEQUENCE [LARGE SCALE GENOMIC DNA]</scope>
</reference>
<name>A0ABD3BJH4_9LAMI</name>
<accession>A0ABD3BJH4</accession>
<feature type="region of interest" description="Disordered" evidence="1">
    <location>
        <begin position="1"/>
        <end position="39"/>
    </location>
</feature>
<comment type="caution">
    <text evidence="2">The sequence shown here is derived from an EMBL/GenBank/DDBJ whole genome shotgun (WGS) entry which is preliminary data.</text>
</comment>